<comment type="caution">
    <text evidence="1">The sequence shown here is derived from an EMBL/GenBank/DDBJ whole genome shotgun (WGS) entry which is preliminary data.</text>
</comment>
<evidence type="ECO:0000313" key="2">
    <source>
        <dbReference type="Proteomes" id="UP000261016"/>
    </source>
</evidence>
<gene>
    <name evidence="1" type="ORF">DXC19_11460</name>
</gene>
<proteinExistence type="predicted"/>
<reference evidence="1 2" key="1">
    <citation type="submission" date="2018-08" db="EMBL/GenBank/DDBJ databases">
        <title>A genome reference for cultivated species of the human gut microbiota.</title>
        <authorList>
            <person name="Zou Y."/>
            <person name="Xue W."/>
            <person name="Luo G."/>
        </authorList>
    </citation>
    <scope>NUCLEOTIDE SEQUENCE [LARGE SCALE GENOMIC DNA]</scope>
    <source>
        <strain evidence="1 2">OM08-17AT</strain>
    </source>
</reference>
<dbReference type="GO" id="GO:0003677">
    <property type="term" value="F:DNA binding"/>
    <property type="evidence" value="ECO:0007669"/>
    <property type="project" value="InterPro"/>
</dbReference>
<protein>
    <recommendedName>
        <fullName evidence="3">XRE family transcriptional regulator</fullName>
    </recommendedName>
</protein>
<dbReference type="EMBL" id="QSTD01000009">
    <property type="protein sequence ID" value="RGM28296.1"/>
    <property type="molecule type" value="Genomic_DNA"/>
</dbReference>
<evidence type="ECO:0000313" key="1">
    <source>
        <dbReference type="EMBL" id="RGM28296.1"/>
    </source>
</evidence>
<name>A0A8B2ZKG8_STAWA</name>
<organism evidence="1 2">
    <name type="scientific">Staphylococcus warneri</name>
    <dbReference type="NCBI Taxonomy" id="1292"/>
    <lineage>
        <taxon>Bacteria</taxon>
        <taxon>Bacillati</taxon>
        <taxon>Bacillota</taxon>
        <taxon>Bacilli</taxon>
        <taxon>Bacillales</taxon>
        <taxon>Staphylococcaceae</taxon>
        <taxon>Staphylococcus</taxon>
    </lineage>
</organism>
<sequence>MISLKNISIEEKLFVLLFSRTITGYQISELTGISEGIISELRSGKRKIDNLRLKSARNLEDCYDELEQKGQINYNRDFKKAKQHFDKLKGD</sequence>
<dbReference type="InterPro" id="IPR010982">
    <property type="entry name" value="Lambda_DNA-bd_dom_sf"/>
</dbReference>
<dbReference type="SUPFAM" id="SSF47413">
    <property type="entry name" value="lambda repressor-like DNA-binding domains"/>
    <property type="match status" value="1"/>
</dbReference>
<dbReference type="Proteomes" id="UP000261016">
    <property type="component" value="Unassembled WGS sequence"/>
</dbReference>
<accession>A0A8B2ZKG8</accession>
<dbReference type="AlphaFoldDB" id="A0A8B2ZKG8"/>
<evidence type="ECO:0008006" key="3">
    <source>
        <dbReference type="Google" id="ProtNLM"/>
    </source>
</evidence>